<organism evidence="2 3">
    <name type="scientific">Rhodococcus daqingensis</name>
    <dbReference type="NCBI Taxonomy" id="2479363"/>
    <lineage>
        <taxon>Bacteria</taxon>
        <taxon>Bacillati</taxon>
        <taxon>Actinomycetota</taxon>
        <taxon>Actinomycetes</taxon>
        <taxon>Mycobacteriales</taxon>
        <taxon>Nocardiaceae</taxon>
        <taxon>Rhodococcus</taxon>
    </lineage>
</organism>
<sequence>MSERMTRIVELCLAVLAVGAAVWCWNRGVQTSDFAPAMDGAPAFTGTHYSGTWIGAATGLVIGAGLLVIDVVRRRVSGSRTPE</sequence>
<keyword evidence="1" id="KW-1133">Transmembrane helix</keyword>
<dbReference type="Proteomes" id="UP001596484">
    <property type="component" value="Unassembled WGS sequence"/>
</dbReference>
<evidence type="ECO:0000313" key="3">
    <source>
        <dbReference type="Proteomes" id="UP001596484"/>
    </source>
</evidence>
<keyword evidence="3" id="KW-1185">Reference proteome</keyword>
<keyword evidence="1" id="KW-0472">Membrane</keyword>
<dbReference type="EMBL" id="JBHTCS010000017">
    <property type="protein sequence ID" value="MFC7449314.1"/>
    <property type="molecule type" value="Genomic_DNA"/>
</dbReference>
<gene>
    <name evidence="2" type="ORF">ACFQS9_15575</name>
</gene>
<protein>
    <submittedName>
        <fullName evidence="2">Uncharacterized protein</fullName>
    </submittedName>
</protein>
<feature type="transmembrane region" description="Helical" evidence="1">
    <location>
        <begin position="48"/>
        <end position="72"/>
    </location>
</feature>
<reference evidence="3" key="1">
    <citation type="journal article" date="2019" name="Int. J. Syst. Evol. Microbiol.">
        <title>The Global Catalogue of Microorganisms (GCM) 10K type strain sequencing project: providing services to taxonomists for standard genome sequencing and annotation.</title>
        <authorList>
            <consortium name="The Broad Institute Genomics Platform"/>
            <consortium name="The Broad Institute Genome Sequencing Center for Infectious Disease"/>
            <person name="Wu L."/>
            <person name="Ma J."/>
        </authorList>
    </citation>
    <scope>NUCLEOTIDE SEQUENCE [LARGE SCALE GENOMIC DNA]</scope>
    <source>
        <strain evidence="3">ICMP 19430</strain>
    </source>
</reference>
<evidence type="ECO:0000256" key="1">
    <source>
        <dbReference type="SAM" id="Phobius"/>
    </source>
</evidence>
<evidence type="ECO:0000313" key="2">
    <source>
        <dbReference type="EMBL" id="MFC7449314.1"/>
    </source>
</evidence>
<dbReference type="RefSeq" id="WP_378406183.1">
    <property type="nucleotide sequence ID" value="NZ_JBHTCS010000017.1"/>
</dbReference>
<accession>A0ABW2S0Q9</accession>
<keyword evidence="1" id="KW-0812">Transmembrane</keyword>
<comment type="caution">
    <text evidence="2">The sequence shown here is derived from an EMBL/GenBank/DDBJ whole genome shotgun (WGS) entry which is preliminary data.</text>
</comment>
<proteinExistence type="predicted"/>
<name>A0ABW2S0Q9_9NOCA</name>